<dbReference type="InterPro" id="IPR038107">
    <property type="entry name" value="Glycos_transf_N_sf"/>
</dbReference>
<reference evidence="10 11" key="1">
    <citation type="submission" date="2016-10" db="EMBL/GenBank/DDBJ databases">
        <authorList>
            <person name="de Groot N.N."/>
        </authorList>
    </citation>
    <scope>NUCLEOTIDE SEQUENCE [LARGE SCALE GENOMIC DNA]</scope>
    <source>
        <strain evidence="10 11">DSM 27842</strain>
    </source>
</reference>
<name>A0A1H8T607_9RHOB</name>
<evidence type="ECO:0000256" key="8">
    <source>
        <dbReference type="RuleBase" id="RU365103"/>
    </source>
</evidence>
<dbReference type="PANTHER" id="PTHR42755">
    <property type="entry name" value="3-DEOXY-MANNO-OCTULOSONATE CYTIDYLYLTRANSFERASE"/>
    <property type="match status" value="1"/>
</dbReference>
<dbReference type="GO" id="GO:0005886">
    <property type="term" value="C:plasma membrane"/>
    <property type="evidence" value="ECO:0007669"/>
    <property type="project" value="UniProtKB-SubCell"/>
</dbReference>
<dbReference type="GO" id="GO:0009245">
    <property type="term" value="P:lipid A biosynthetic process"/>
    <property type="evidence" value="ECO:0007669"/>
    <property type="project" value="TreeGrafter"/>
</dbReference>
<evidence type="ECO:0000259" key="9">
    <source>
        <dbReference type="Pfam" id="PF04413"/>
    </source>
</evidence>
<comment type="pathway">
    <text evidence="2 8">Bacterial outer membrane biogenesis; LPS core biosynthesis.</text>
</comment>
<keyword evidence="5 8" id="KW-0808">Transferase</keyword>
<dbReference type="SUPFAM" id="SSF53756">
    <property type="entry name" value="UDP-Glycosyltransferase/glycogen phosphorylase"/>
    <property type="match status" value="1"/>
</dbReference>
<dbReference type="Pfam" id="PF04413">
    <property type="entry name" value="Glycos_transf_N"/>
    <property type="match status" value="1"/>
</dbReference>
<dbReference type="RefSeq" id="WP_093118809.1">
    <property type="nucleotide sequence ID" value="NZ_FODS01000014.1"/>
</dbReference>
<evidence type="ECO:0000313" key="10">
    <source>
        <dbReference type="EMBL" id="SEO85913.1"/>
    </source>
</evidence>
<dbReference type="EC" id="2.4.99.12" evidence="3 8"/>
<dbReference type="Proteomes" id="UP000198893">
    <property type="component" value="Unassembled WGS sequence"/>
</dbReference>
<dbReference type="GO" id="GO:0043842">
    <property type="term" value="F:Kdo transferase activity"/>
    <property type="evidence" value="ECO:0007669"/>
    <property type="project" value="UniProtKB-EC"/>
</dbReference>
<proteinExistence type="inferred from homology"/>
<keyword evidence="8" id="KW-0472">Membrane</keyword>
<dbReference type="OrthoDB" id="9789797at2"/>
<organism evidence="10 11">
    <name type="scientific">Salinihabitans flavidus</name>
    <dbReference type="NCBI Taxonomy" id="569882"/>
    <lineage>
        <taxon>Bacteria</taxon>
        <taxon>Pseudomonadati</taxon>
        <taxon>Pseudomonadota</taxon>
        <taxon>Alphaproteobacteria</taxon>
        <taxon>Rhodobacterales</taxon>
        <taxon>Roseobacteraceae</taxon>
        <taxon>Salinihabitans</taxon>
    </lineage>
</organism>
<keyword evidence="8" id="KW-1003">Cell membrane</keyword>
<comment type="catalytic activity">
    <reaction evidence="7 8">
        <text>lipid IVA (E. coli) + CMP-3-deoxy-beta-D-manno-octulosonate = alpha-Kdo-(2-&gt;6)-lipid IVA (E. coli) + CMP + H(+)</text>
        <dbReference type="Rhea" id="RHEA:28066"/>
        <dbReference type="ChEBI" id="CHEBI:15378"/>
        <dbReference type="ChEBI" id="CHEBI:58603"/>
        <dbReference type="ChEBI" id="CHEBI:60364"/>
        <dbReference type="ChEBI" id="CHEBI:60377"/>
        <dbReference type="ChEBI" id="CHEBI:85987"/>
        <dbReference type="EC" id="2.4.99.12"/>
    </reaction>
</comment>
<gene>
    <name evidence="10" type="ORF">SAMN04490248_11445</name>
</gene>
<keyword evidence="8" id="KW-0448">Lipopolysaccharide biosynthesis</keyword>
<dbReference type="UniPathway" id="UPA00958"/>
<evidence type="ECO:0000256" key="7">
    <source>
        <dbReference type="ARBA" id="ARBA00049183"/>
    </source>
</evidence>
<evidence type="ECO:0000256" key="6">
    <source>
        <dbReference type="ARBA" id="ARBA00031445"/>
    </source>
</evidence>
<comment type="subcellular location">
    <subcellularLocation>
        <location evidence="8">Cell membrane</location>
    </subcellularLocation>
</comment>
<accession>A0A1H8T607</accession>
<dbReference type="STRING" id="569882.SAMN04490248_11445"/>
<dbReference type="GO" id="GO:0009244">
    <property type="term" value="P:lipopolysaccharide core region biosynthetic process"/>
    <property type="evidence" value="ECO:0007669"/>
    <property type="project" value="UniProtKB-UniRule"/>
</dbReference>
<dbReference type="InterPro" id="IPR007507">
    <property type="entry name" value="Glycos_transf_N"/>
</dbReference>
<dbReference type="EMBL" id="FODS01000014">
    <property type="protein sequence ID" value="SEO85913.1"/>
    <property type="molecule type" value="Genomic_DNA"/>
</dbReference>
<dbReference type="Gene3D" id="3.40.50.11720">
    <property type="entry name" value="3-Deoxy-D-manno-octulosonic-acid transferase, N-terminal domain"/>
    <property type="match status" value="1"/>
</dbReference>
<dbReference type="InterPro" id="IPR039901">
    <property type="entry name" value="Kdotransferase"/>
</dbReference>
<keyword evidence="11" id="KW-1185">Reference proteome</keyword>
<evidence type="ECO:0000256" key="1">
    <source>
        <dbReference type="ARBA" id="ARBA00003394"/>
    </source>
</evidence>
<protein>
    <recommendedName>
        <fullName evidence="4 8">3-deoxy-D-manno-octulosonic acid transferase</fullName>
        <shortName evidence="8">Kdo transferase</shortName>
        <ecNumber evidence="3 8">2.4.99.12</ecNumber>
    </recommendedName>
    <alternativeName>
        <fullName evidence="6 8">Lipid IV(A) 3-deoxy-D-manno-octulosonic acid transferase</fullName>
    </alternativeName>
</protein>
<evidence type="ECO:0000256" key="5">
    <source>
        <dbReference type="ARBA" id="ARBA00022679"/>
    </source>
</evidence>
<feature type="domain" description="3-deoxy-D-manno-octulosonic-acid transferase N-terminal" evidence="9">
    <location>
        <begin position="30"/>
        <end position="177"/>
    </location>
</feature>
<evidence type="ECO:0000256" key="4">
    <source>
        <dbReference type="ARBA" id="ARBA00019077"/>
    </source>
</evidence>
<evidence type="ECO:0000313" key="11">
    <source>
        <dbReference type="Proteomes" id="UP000198893"/>
    </source>
</evidence>
<dbReference type="PANTHER" id="PTHR42755:SF1">
    <property type="entry name" value="3-DEOXY-D-MANNO-OCTULOSONIC ACID TRANSFERASE, MITOCHONDRIAL-RELATED"/>
    <property type="match status" value="1"/>
</dbReference>
<dbReference type="Gene3D" id="3.40.50.2000">
    <property type="entry name" value="Glycogen Phosphorylase B"/>
    <property type="match status" value="1"/>
</dbReference>
<comment type="function">
    <text evidence="1 8">Involved in lipopolysaccharide (LPS) biosynthesis. Catalyzes the transfer of 3-deoxy-D-manno-octulosonate (Kdo) residue(s) from CMP-Kdo to lipid IV(A), the tetraacyldisaccharide-1,4'-bisphosphate precursor of lipid A.</text>
</comment>
<sequence>MSRSLSLKAYLALTRRESDRTHQHDPAAERPAGRLLWLHTTRPEKAAALAGLGLRLMAQLHGTRALLTVPAGEAAALDLPEALLVHEAPSDNPGDIAGFLDHWRPDVGLWLGDMLRPAFLAAAQDRAIPLLLLEADRPSLESRRLRFLPDPAGQILQCFDTIFARSDDAARRLRRFTRGTIRIEESGQVTEYGPAPGCNAQNLEELTGALSGRPVWLAAHLQPEELRLVLRAYRAALRLAHRLLLVIAPDNPHTAQEMAAACAEEGWRLCRWDEGEMPQENNQILISADPRELGLWYRAAPITLMGSSLTSGHGGRAPHDAAALGSAILYGPGVRRHLDAYSSLARAGAARIVKDADSLAQALTHLMAPDQAAAMARGGWDIVTEGATVTDQITARVQDILDGGPDDAANGRRAGTGAG</sequence>
<evidence type="ECO:0000256" key="2">
    <source>
        <dbReference type="ARBA" id="ARBA00004713"/>
    </source>
</evidence>
<dbReference type="AlphaFoldDB" id="A0A1H8T607"/>
<comment type="similarity">
    <text evidence="8">Belongs to the glycosyltransferase group 1 family.</text>
</comment>
<evidence type="ECO:0000256" key="3">
    <source>
        <dbReference type="ARBA" id="ARBA00012621"/>
    </source>
</evidence>